<dbReference type="EMBL" id="JANURM010000002">
    <property type="protein sequence ID" value="MDL0088265.1"/>
    <property type="molecule type" value="Genomic_DNA"/>
</dbReference>
<dbReference type="RefSeq" id="WP_284936916.1">
    <property type="nucleotide sequence ID" value="NZ_JANURM010000002.1"/>
</dbReference>
<sequence length="846" mass="96085">MSKMIKTIGFFIKFFIIFAVSVLIILKFGIKIDNLSLLNLHFEQLYIKLDKKIILRANNITLPNLKKDDDIGSSDYLFNLSQNAYFLGLFFDEILLNEIKVGEISVKVIYKDGNFFIDSPYFLADLSVLDKVDKNTEKIAIKRMEFKDFKVNIWGDVSANLRAKEYKFSGKFDSYELNGNMNFTLKSNILRYKIFNVSAKSLADFMAALDNRFGLNKEVRSWIYGYIVADEYLVKQINGRVNLVTNDFFLDDLNATATAKNLSVKLDKSLEPILVSEADISLINSKLNFSLKSPKYQGKSLDGSTLYIYNIFNENSAGIFLDLQTKSLYDKHINDILKVYGIAVPINQTSGKMNAKLTLDINFNTLNVIANGKFIAKNAKFLIANAPFLADEAVIELNNSFNMKINAKNFGMSFFNSDAVANFDLKNSKATINGTLKNLKIDELLDIKNEPFNATLDFSKSDTKLDFNELGLNFIFGDKSKISIQKPENFILKSKLLSELNIKDATFLELTTSDFNNFKINANDVKFSLPLLNKNGSDYDKQSFEILVDNEKISGKSSDDFIKFKSDEKQTKIEIKNIDVAIKDSDTNATFKGEIFINGTNSNLIFTDVNKTLKLPKYEIFMKNRQIKFLSTPENGRISILKNDENITLEANNISGEYLNQFIGKEIFFGGNFKLKTIGTAKNRRGEVRFYDAYFRDYLFYSRLLSFINSVPALLSLKTPDFNDKGFKAKNGKIIFKQESDILNFIAIEISGSSANIIGKGEIDLKTRKINIDLELEILKDASNIIEKIPLVNQIILGKDRTLSTLIKVRGTLDEPTYSTEVIKDTLLVPFKLIRNILQTPFLIFE</sequence>
<evidence type="ECO:0000313" key="4">
    <source>
        <dbReference type="Proteomes" id="UP001173801"/>
    </source>
</evidence>
<dbReference type="InterPro" id="IPR025263">
    <property type="entry name" value="YhdP_central"/>
</dbReference>
<keyword evidence="1" id="KW-1133">Transmembrane helix</keyword>
<keyword evidence="1" id="KW-0472">Membrane</keyword>
<evidence type="ECO:0000313" key="3">
    <source>
        <dbReference type="EMBL" id="MDL0088265.1"/>
    </source>
</evidence>
<keyword evidence="4" id="KW-1185">Reference proteome</keyword>
<feature type="domain" description="YhdP central" evidence="2">
    <location>
        <begin position="215"/>
        <end position="452"/>
    </location>
</feature>
<comment type="caution">
    <text evidence="3">The sequence shown here is derived from an EMBL/GenBank/DDBJ whole genome shotgun (WGS) entry which is preliminary data.</text>
</comment>
<feature type="domain" description="YhdP central" evidence="2">
    <location>
        <begin position="545"/>
        <end position="817"/>
    </location>
</feature>
<feature type="transmembrane region" description="Helical" evidence="1">
    <location>
        <begin position="7"/>
        <end position="30"/>
    </location>
</feature>
<reference evidence="3" key="1">
    <citation type="submission" date="2022-08" db="EMBL/GenBank/DDBJ databases">
        <authorList>
            <person name="Wang H."/>
        </authorList>
    </citation>
    <scope>NUCLEOTIDE SEQUENCE</scope>
    <source>
        <strain evidence="3">PS10</strain>
    </source>
</reference>
<gene>
    <name evidence="3" type="ORF">NYG85_02590</name>
</gene>
<dbReference type="Proteomes" id="UP001173801">
    <property type="component" value="Unassembled WGS sequence"/>
</dbReference>
<organism evidence="3 4">
    <name type="scientific">Campylobacter gastrosuis</name>
    <dbReference type="NCBI Taxonomy" id="2974576"/>
    <lineage>
        <taxon>Bacteria</taxon>
        <taxon>Pseudomonadati</taxon>
        <taxon>Campylobacterota</taxon>
        <taxon>Epsilonproteobacteria</taxon>
        <taxon>Campylobacterales</taxon>
        <taxon>Campylobacteraceae</taxon>
        <taxon>Campylobacter</taxon>
    </lineage>
</organism>
<keyword evidence="1" id="KW-0812">Transmembrane</keyword>
<proteinExistence type="predicted"/>
<name>A0ABT7HNN9_9BACT</name>
<evidence type="ECO:0000256" key="1">
    <source>
        <dbReference type="SAM" id="Phobius"/>
    </source>
</evidence>
<dbReference type="Pfam" id="PF13116">
    <property type="entry name" value="YhdP"/>
    <property type="match status" value="2"/>
</dbReference>
<reference evidence="3" key="2">
    <citation type="journal article" date="2023" name="Microorganisms">
        <title>Isolation and Genomic Characteristics of Cat-Borne Campylobacter felis sp. nov. and Sheep-Borne Campylobacter ovis sp. nov.</title>
        <authorList>
            <person name="Wang H."/>
            <person name="Li Y."/>
            <person name="Gu Y."/>
            <person name="Zhou G."/>
            <person name="Chen X."/>
            <person name="Zhang X."/>
            <person name="Shao Z."/>
            <person name="Zhang J."/>
            <person name="Zhang M."/>
        </authorList>
    </citation>
    <scope>NUCLEOTIDE SEQUENCE</scope>
    <source>
        <strain evidence="3">PS10</strain>
    </source>
</reference>
<evidence type="ECO:0000259" key="2">
    <source>
        <dbReference type="Pfam" id="PF13116"/>
    </source>
</evidence>
<protein>
    <submittedName>
        <fullName evidence="3">AsmA-like C-terminal domain-containing protein</fullName>
    </submittedName>
</protein>
<accession>A0ABT7HNN9</accession>